<comment type="cofactor">
    <cofactor evidence="2">
        <name>heme</name>
        <dbReference type="ChEBI" id="CHEBI:30413"/>
    </cofactor>
</comment>
<keyword evidence="2" id="KW-0349">Heme</keyword>
<dbReference type="GO" id="GO:0005506">
    <property type="term" value="F:iron ion binding"/>
    <property type="evidence" value="ECO:0007669"/>
    <property type="project" value="InterPro"/>
</dbReference>
<evidence type="ECO:0000256" key="1">
    <source>
        <dbReference type="ARBA" id="ARBA00010617"/>
    </source>
</evidence>
<dbReference type="InterPro" id="IPR050121">
    <property type="entry name" value="Cytochrome_P450_monoxygenase"/>
</dbReference>
<sequence length="463" mass="50189">MTSHHTSVTASAPQLTGLAAIRVATVLGFPSVAAGVIARRRAMMGLLERLGADQAPVDTVRELRQKYGNGPLRLVLPGRTLVVVLDANDVARVLDQSPDPFTPANREKIGALSPFQPHGVLISKGPVRNARRRVNENALDTDRPLHHLASPFVDVITDEVTKALQQARPKGTLSAADFTVMWWRIARRVTLGDAARDDDSITDALWTLRSNGNWTYFHPKRRKVRDRFYDKLYAYVDSAPANTLISALAATPAGGAVDPVGQIPHWLFAFDAAGIAASRAMALLATHPDQQGKAQEEIDAVNVAEPQQYSYLRACVLESVRLWPTTPAVLRDSTAPTTWSGEHGTYEIPAGAAFLILAPAFHRDGDTFDFADRFAPEIWLDGRAQEEPALIPFSAGPAVCPGQNLVLHLTSTTLAVLLTLTDCDLVSSPTLSPAEPLPITLNNFGLEFAIRDAADRIRTVSDA</sequence>
<proteinExistence type="inferred from homology"/>
<reference evidence="4 5" key="1">
    <citation type="submission" date="2018-06" db="EMBL/GenBank/DDBJ databases">
        <title>Genomic Encyclopedia of Type Strains, Phase IV (KMG-IV): sequencing the most valuable type-strain genomes for metagenomic binning, comparative biology and taxonomic classification.</title>
        <authorList>
            <person name="Goeker M."/>
        </authorList>
    </citation>
    <scope>NUCLEOTIDE SEQUENCE [LARGE SCALE GENOMIC DNA]</scope>
    <source>
        <strain evidence="4 5">DSM 45521</strain>
    </source>
</reference>
<dbReference type="GO" id="GO:0016705">
    <property type="term" value="F:oxidoreductase activity, acting on paired donors, with incorporation or reduction of molecular oxygen"/>
    <property type="evidence" value="ECO:0007669"/>
    <property type="project" value="InterPro"/>
</dbReference>
<evidence type="ECO:0000256" key="3">
    <source>
        <dbReference type="SAM" id="Phobius"/>
    </source>
</evidence>
<dbReference type="PRINTS" id="PR00463">
    <property type="entry name" value="EP450I"/>
</dbReference>
<keyword evidence="5" id="KW-1185">Reference proteome</keyword>
<keyword evidence="3" id="KW-0472">Membrane</keyword>
<evidence type="ECO:0000256" key="2">
    <source>
        <dbReference type="PIRSR" id="PIRSR602401-1"/>
    </source>
</evidence>
<dbReference type="InterPro" id="IPR002401">
    <property type="entry name" value="Cyt_P450_E_grp-I"/>
</dbReference>
<dbReference type="SUPFAM" id="SSF48264">
    <property type="entry name" value="Cytochrome P450"/>
    <property type="match status" value="1"/>
</dbReference>
<dbReference type="GO" id="GO:0004497">
    <property type="term" value="F:monooxygenase activity"/>
    <property type="evidence" value="ECO:0007669"/>
    <property type="project" value="InterPro"/>
</dbReference>
<accession>A0A318RND1</accession>
<dbReference type="OrthoDB" id="7376058at2"/>
<dbReference type="Proteomes" id="UP000247591">
    <property type="component" value="Unassembled WGS sequence"/>
</dbReference>
<keyword evidence="2" id="KW-0408">Iron</keyword>
<dbReference type="Gene3D" id="1.10.630.10">
    <property type="entry name" value="Cytochrome P450"/>
    <property type="match status" value="1"/>
</dbReference>
<dbReference type="EMBL" id="QJSP01000006">
    <property type="protein sequence ID" value="PYE17439.1"/>
    <property type="molecule type" value="Genomic_DNA"/>
</dbReference>
<protein>
    <submittedName>
        <fullName evidence="4">Cytochrome P450</fullName>
    </submittedName>
</protein>
<evidence type="ECO:0000313" key="5">
    <source>
        <dbReference type="Proteomes" id="UP000247591"/>
    </source>
</evidence>
<evidence type="ECO:0000313" key="4">
    <source>
        <dbReference type="EMBL" id="PYE17439.1"/>
    </source>
</evidence>
<comment type="caution">
    <text evidence="4">The sequence shown here is derived from an EMBL/GenBank/DDBJ whole genome shotgun (WGS) entry which is preliminary data.</text>
</comment>
<keyword evidence="3" id="KW-0812">Transmembrane</keyword>
<dbReference type="Pfam" id="PF00067">
    <property type="entry name" value="p450"/>
    <property type="match status" value="1"/>
</dbReference>
<dbReference type="RefSeq" id="WP_110469688.1">
    <property type="nucleotide sequence ID" value="NZ_QJSP01000006.1"/>
</dbReference>
<keyword evidence="3" id="KW-1133">Transmembrane helix</keyword>
<dbReference type="PANTHER" id="PTHR24305">
    <property type="entry name" value="CYTOCHROME P450"/>
    <property type="match status" value="1"/>
</dbReference>
<dbReference type="GO" id="GO:0020037">
    <property type="term" value="F:heme binding"/>
    <property type="evidence" value="ECO:0007669"/>
    <property type="project" value="InterPro"/>
</dbReference>
<comment type="similarity">
    <text evidence="1">Belongs to the cytochrome P450 family.</text>
</comment>
<feature type="transmembrane region" description="Helical" evidence="3">
    <location>
        <begin position="20"/>
        <end position="38"/>
    </location>
</feature>
<organism evidence="4 5">
    <name type="scientific">Williamsia limnetica</name>
    <dbReference type="NCBI Taxonomy" id="882452"/>
    <lineage>
        <taxon>Bacteria</taxon>
        <taxon>Bacillati</taxon>
        <taxon>Actinomycetota</taxon>
        <taxon>Actinomycetes</taxon>
        <taxon>Mycobacteriales</taxon>
        <taxon>Nocardiaceae</taxon>
        <taxon>Williamsia</taxon>
    </lineage>
</organism>
<dbReference type="InterPro" id="IPR001128">
    <property type="entry name" value="Cyt_P450"/>
</dbReference>
<dbReference type="PANTHER" id="PTHR24305:SF166">
    <property type="entry name" value="CYTOCHROME P450 12A4, MITOCHONDRIAL-RELATED"/>
    <property type="match status" value="1"/>
</dbReference>
<dbReference type="InterPro" id="IPR036396">
    <property type="entry name" value="Cyt_P450_sf"/>
</dbReference>
<dbReference type="PRINTS" id="PR00385">
    <property type="entry name" value="P450"/>
</dbReference>
<gene>
    <name evidence="4" type="ORF">DFR67_106142</name>
</gene>
<name>A0A318RND1_WILLI</name>
<feature type="binding site" description="axial binding residue" evidence="2">
    <location>
        <position position="400"/>
    </location>
    <ligand>
        <name>heme</name>
        <dbReference type="ChEBI" id="CHEBI:30413"/>
    </ligand>
    <ligandPart>
        <name>Fe</name>
        <dbReference type="ChEBI" id="CHEBI:18248"/>
    </ligandPart>
</feature>
<keyword evidence="2" id="KW-0479">Metal-binding</keyword>
<dbReference type="AlphaFoldDB" id="A0A318RND1"/>